<dbReference type="OrthoDB" id="6623990at2"/>
<feature type="transmembrane region" description="Helical" evidence="1">
    <location>
        <begin position="9"/>
        <end position="28"/>
    </location>
</feature>
<feature type="transmembrane region" description="Helical" evidence="1">
    <location>
        <begin position="240"/>
        <end position="260"/>
    </location>
</feature>
<feature type="domain" description="Acyltransferase 3" evidence="2">
    <location>
        <begin position="11"/>
        <end position="305"/>
    </location>
</feature>
<name>A0A1G6CD39_EUBOX</name>
<dbReference type="PANTHER" id="PTHR37312:SF1">
    <property type="entry name" value="MEMBRANE-BOUND ACYLTRANSFERASE YKRP-RELATED"/>
    <property type="match status" value="1"/>
</dbReference>
<keyword evidence="4" id="KW-1185">Reference proteome</keyword>
<evidence type="ECO:0000256" key="1">
    <source>
        <dbReference type="SAM" id="Phobius"/>
    </source>
</evidence>
<gene>
    <name evidence="3" type="ORF">SAMN02910417_02273</name>
</gene>
<keyword evidence="1" id="KW-0472">Membrane</keyword>
<dbReference type="InterPro" id="IPR002656">
    <property type="entry name" value="Acyl_transf_3_dom"/>
</dbReference>
<sequence length="407" mass="46867">MGTTKARDYMFDTFRGLLMLSIPMSHFTKMTGNLYSELYLNGSFPKDSLFGFVYITINVFVMQAFMFLSGFFSKKPERARQTAWSTFMWPYLVFTFLYFFVRWGFFGNAHLTFLSPPFALWFLWALFFYRFFLIDMVKFRWLLPVGLILYFVAGMVQEWGDFLALGRVLSYFVFFLFGYYCSKERLAWFQQLKTKKGILVILAAVLVASSILLCKFGPSVGWYLLRESYHSYHMQLWQDVLLRLMVLVLSTGWIILMINIIPSKKGFLAYVGANTMPIYMFHLTLRYVIEFKGLYVGFVACLVVAWFGILGIIGQKMKHKGVYIACIIISAACAVALFASGLLKSWYGLCPHSIVLTYILCYAGAIMVGIAFVSPFWIKLYDLLVGGTGKLPQLTRWLKGPGYEAED</sequence>
<feature type="transmembrane region" description="Helical" evidence="1">
    <location>
        <begin position="162"/>
        <end position="181"/>
    </location>
</feature>
<feature type="transmembrane region" description="Helical" evidence="1">
    <location>
        <begin position="48"/>
        <end position="71"/>
    </location>
</feature>
<keyword evidence="1" id="KW-0812">Transmembrane</keyword>
<dbReference type="AlphaFoldDB" id="A0A1G6CD39"/>
<feature type="transmembrane region" description="Helical" evidence="1">
    <location>
        <begin position="197"/>
        <end position="220"/>
    </location>
</feature>
<dbReference type="STRING" id="1732.SAMN02910417_02273"/>
<organism evidence="3 4">
    <name type="scientific">Eubacterium oxidoreducens</name>
    <dbReference type="NCBI Taxonomy" id="1732"/>
    <lineage>
        <taxon>Bacteria</taxon>
        <taxon>Bacillati</taxon>
        <taxon>Bacillota</taxon>
        <taxon>Clostridia</taxon>
        <taxon>Eubacteriales</taxon>
        <taxon>Eubacteriaceae</taxon>
        <taxon>Eubacterium</taxon>
    </lineage>
</organism>
<dbReference type="InterPro" id="IPR052734">
    <property type="entry name" value="Nod_factor_acetyltransferase"/>
</dbReference>
<dbReference type="PANTHER" id="PTHR37312">
    <property type="entry name" value="MEMBRANE-BOUND ACYLTRANSFERASE YKRP-RELATED"/>
    <property type="match status" value="1"/>
</dbReference>
<dbReference type="GO" id="GO:0016747">
    <property type="term" value="F:acyltransferase activity, transferring groups other than amino-acyl groups"/>
    <property type="evidence" value="ECO:0007669"/>
    <property type="project" value="InterPro"/>
</dbReference>
<dbReference type="Proteomes" id="UP000199228">
    <property type="component" value="Unassembled WGS sequence"/>
</dbReference>
<evidence type="ECO:0000259" key="2">
    <source>
        <dbReference type="Pfam" id="PF01757"/>
    </source>
</evidence>
<evidence type="ECO:0000313" key="4">
    <source>
        <dbReference type="Proteomes" id="UP000199228"/>
    </source>
</evidence>
<feature type="transmembrane region" description="Helical" evidence="1">
    <location>
        <begin position="267"/>
        <end position="289"/>
    </location>
</feature>
<dbReference type="Pfam" id="PF01757">
    <property type="entry name" value="Acyl_transf_3"/>
    <property type="match status" value="1"/>
</dbReference>
<feature type="transmembrane region" description="Helical" evidence="1">
    <location>
        <begin position="83"/>
        <end position="101"/>
    </location>
</feature>
<protein>
    <submittedName>
        <fullName evidence="3">Fucose 4-O-acetylase</fullName>
    </submittedName>
</protein>
<proteinExistence type="predicted"/>
<feature type="transmembrane region" description="Helical" evidence="1">
    <location>
        <begin position="139"/>
        <end position="156"/>
    </location>
</feature>
<feature type="transmembrane region" description="Helical" evidence="1">
    <location>
        <begin position="355"/>
        <end position="378"/>
    </location>
</feature>
<evidence type="ECO:0000313" key="3">
    <source>
        <dbReference type="EMBL" id="SDB30721.1"/>
    </source>
</evidence>
<dbReference type="RefSeq" id="WP_090174473.1">
    <property type="nucleotide sequence ID" value="NZ_FMXR01000018.1"/>
</dbReference>
<reference evidence="3 4" key="1">
    <citation type="submission" date="2016-10" db="EMBL/GenBank/DDBJ databases">
        <authorList>
            <person name="de Groot N.N."/>
        </authorList>
    </citation>
    <scope>NUCLEOTIDE SEQUENCE [LARGE SCALE GENOMIC DNA]</scope>
    <source>
        <strain evidence="3 4">DSM 3217</strain>
    </source>
</reference>
<keyword evidence="1" id="KW-1133">Transmembrane helix</keyword>
<feature type="transmembrane region" description="Helical" evidence="1">
    <location>
        <begin position="321"/>
        <end position="343"/>
    </location>
</feature>
<accession>A0A1G6CD39</accession>
<dbReference type="EMBL" id="FMXR01000018">
    <property type="protein sequence ID" value="SDB30721.1"/>
    <property type="molecule type" value="Genomic_DNA"/>
</dbReference>
<feature type="transmembrane region" description="Helical" evidence="1">
    <location>
        <begin position="113"/>
        <end position="132"/>
    </location>
</feature>
<feature type="transmembrane region" description="Helical" evidence="1">
    <location>
        <begin position="295"/>
        <end position="314"/>
    </location>
</feature>